<evidence type="ECO:0000313" key="6">
    <source>
        <dbReference type="Proteomes" id="UP000287687"/>
    </source>
</evidence>
<dbReference type="InterPro" id="IPR029045">
    <property type="entry name" value="ClpP/crotonase-like_dom_sf"/>
</dbReference>
<name>A0A3S3RDG2_9HYPH</name>
<evidence type="ECO:0000256" key="3">
    <source>
        <dbReference type="ARBA" id="ARBA00022801"/>
    </source>
</evidence>
<reference evidence="5 6" key="1">
    <citation type="submission" date="2019-01" db="EMBL/GenBank/DDBJ databases">
        <title>The draft genome of Rhizobium sp. 24NR.</title>
        <authorList>
            <person name="Liu L."/>
            <person name="Liang L."/>
            <person name="Shi S."/>
            <person name="Xu L."/>
            <person name="Wang X."/>
            <person name="Li L."/>
            <person name="Zhang X."/>
        </authorList>
    </citation>
    <scope>NUCLEOTIDE SEQUENCE [LARGE SCALE GENOMIC DNA]</scope>
    <source>
        <strain evidence="5 6">24NR</strain>
    </source>
</reference>
<dbReference type="GO" id="GO:0003860">
    <property type="term" value="F:3-hydroxyisobutyryl-CoA hydrolase activity"/>
    <property type="evidence" value="ECO:0007669"/>
    <property type="project" value="UniProtKB-EC"/>
</dbReference>
<dbReference type="Proteomes" id="UP000287687">
    <property type="component" value="Unassembled WGS sequence"/>
</dbReference>
<dbReference type="PANTHER" id="PTHR43176:SF3">
    <property type="entry name" value="3-HYDROXYISOBUTYRYL-COA HYDROLASE, MITOCHONDRIAL"/>
    <property type="match status" value="1"/>
</dbReference>
<organism evidence="5 6">
    <name type="scientific">Neorhizobium lilium</name>
    <dbReference type="NCBI Taxonomy" id="2503024"/>
    <lineage>
        <taxon>Bacteria</taxon>
        <taxon>Pseudomonadati</taxon>
        <taxon>Pseudomonadota</taxon>
        <taxon>Alphaproteobacteria</taxon>
        <taxon>Hyphomicrobiales</taxon>
        <taxon>Rhizobiaceae</taxon>
        <taxon>Rhizobium/Agrobacterium group</taxon>
        <taxon>Neorhizobium</taxon>
    </lineage>
</organism>
<dbReference type="EMBL" id="SBIP01000006">
    <property type="protein sequence ID" value="RWX74655.1"/>
    <property type="molecule type" value="Genomic_DNA"/>
</dbReference>
<dbReference type="InterPro" id="IPR032259">
    <property type="entry name" value="HIBYL-CoA-H"/>
</dbReference>
<dbReference type="AlphaFoldDB" id="A0A3S3RDG2"/>
<evidence type="ECO:0000259" key="4">
    <source>
        <dbReference type="Pfam" id="PF16113"/>
    </source>
</evidence>
<evidence type="ECO:0000256" key="1">
    <source>
        <dbReference type="ARBA" id="ARBA00001709"/>
    </source>
</evidence>
<protein>
    <recommendedName>
        <fullName evidence="2">3-hydroxyisobutyryl-CoA hydrolase</fullName>
        <ecNumber evidence="2">3.1.2.4</ecNumber>
    </recommendedName>
</protein>
<gene>
    <name evidence="5" type="ORF">EPK99_22320</name>
</gene>
<dbReference type="SUPFAM" id="SSF52096">
    <property type="entry name" value="ClpP/crotonase"/>
    <property type="match status" value="1"/>
</dbReference>
<evidence type="ECO:0000256" key="2">
    <source>
        <dbReference type="ARBA" id="ARBA00011915"/>
    </source>
</evidence>
<dbReference type="GO" id="GO:0005829">
    <property type="term" value="C:cytosol"/>
    <property type="evidence" value="ECO:0007669"/>
    <property type="project" value="TreeGrafter"/>
</dbReference>
<feature type="domain" description="Enoyl-CoA hydratase/isomerase" evidence="4">
    <location>
        <begin position="18"/>
        <end position="344"/>
    </location>
</feature>
<evidence type="ECO:0000313" key="5">
    <source>
        <dbReference type="EMBL" id="RWX74655.1"/>
    </source>
</evidence>
<comment type="catalytic activity">
    <reaction evidence="1">
        <text>3-hydroxy-2-methylpropanoyl-CoA + H2O = 3-hydroxy-2-methylpropanoate + CoA + H(+)</text>
        <dbReference type="Rhea" id="RHEA:20888"/>
        <dbReference type="ChEBI" id="CHEBI:11805"/>
        <dbReference type="ChEBI" id="CHEBI:15377"/>
        <dbReference type="ChEBI" id="CHEBI:15378"/>
        <dbReference type="ChEBI" id="CHEBI:57287"/>
        <dbReference type="ChEBI" id="CHEBI:57340"/>
        <dbReference type="EC" id="3.1.2.4"/>
    </reaction>
</comment>
<dbReference type="OrthoDB" id="9790967at2"/>
<dbReference type="CDD" id="cd06558">
    <property type="entry name" value="crotonase-like"/>
    <property type="match status" value="1"/>
</dbReference>
<dbReference type="RefSeq" id="WP_128445317.1">
    <property type="nucleotide sequence ID" value="NZ_SBIP01000006.1"/>
</dbReference>
<proteinExistence type="predicted"/>
<dbReference type="PANTHER" id="PTHR43176">
    <property type="entry name" value="3-HYDROXYISOBUTYRYL-COA HYDROLASE-RELATED"/>
    <property type="match status" value="1"/>
</dbReference>
<sequence>MLITPDDHIDIERRGSAGIIRLNRPRALNSLTIGMVRAISSALDAFEHDMEIATVVILGEGERGFCAGGDIRALYESGRAGTPDAEIFWREEFALTYRIGRYPKPYIAFMDGITMGGGVGISAHGRHRLVTERTRLAMPETAIGYFPDVGASWFLPCMPGETGSWIGLTGLEINADDALYTGFADIKVESVRLPEILARLAELPLSSGSGSCDVLLREYAVEPLLGPVRENHALIDRTFSFDKVEEILGALAKEDSSFADDTVRALSSRSPKSLKVTLKLLREGARSQSLAECLGRELNACRQVIKEPDFYEGVRAAVIDKDRNPRWSPDLIEEVTDELIAPFFRQAEVELLF</sequence>
<comment type="caution">
    <text evidence="5">The sequence shown here is derived from an EMBL/GenBank/DDBJ whole genome shotgun (WGS) entry which is preliminary data.</text>
</comment>
<dbReference type="InterPro" id="IPR045004">
    <property type="entry name" value="ECH_dom"/>
</dbReference>
<dbReference type="EC" id="3.1.2.4" evidence="2"/>
<keyword evidence="5" id="KW-0413">Isomerase</keyword>
<dbReference type="NCBIfam" id="NF004127">
    <property type="entry name" value="PRK05617.1"/>
    <property type="match status" value="1"/>
</dbReference>
<accession>A0A3S3RDG2</accession>
<dbReference type="Pfam" id="PF16113">
    <property type="entry name" value="ECH_2"/>
    <property type="match status" value="1"/>
</dbReference>
<dbReference type="GO" id="GO:0016853">
    <property type="term" value="F:isomerase activity"/>
    <property type="evidence" value="ECO:0007669"/>
    <property type="project" value="UniProtKB-KW"/>
</dbReference>
<dbReference type="Gene3D" id="3.90.226.10">
    <property type="entry name" value="2-enoyl-CoA Hydratase, Chain A, domain 1"/>
    <property type="match status" value="1"/>
</dbReference>
<dbReference type="GO" id="GO:0006574">
    <property type="term" value="P:L-valine catabolic process"/>
    <property type="evidence" value="ECO:0007669"/>
    <property type="project" value="TreeGrafter"/>
</dbReference>
<keyword evidence="6" id="KW-1185">Reference proteome</keyword>
<keyword evidence="3" id="KW-0378">Hydrolase</keyword>